<organism evidence="2 3">
    <name type="scientific">Apiospora arundinis</name>
    <dbReference type="NCBI Taxonomy" id="335852"/>
    <lineage>
        <taxon>Eukaryota</taxon>
        <taxon>Fungi</taxon>
        <taxon>Dikarya</taxon>
        <taxon>Ascomycota</taxon>
        <taxon>Pezizomycotina</taxon>
        <taxon>Sordariomycetes</taxon>
        <taxon>Xylariomycetidae</taxon>
        <taxon>Amphisphaeriales</taxon>
        <taxon>Apiosporaceae</taxon>
        <taxon>Apiospora</taxon>
    </lineage>
</organism>
<name>A0ABR2I9Y1_9PEZI</name>
<dbReference type="Proteomes" id="UP001390339">
    <property type="component" value="Unassembled WGS sequence"/>
</dbReference>
<reference evidence="2 3" key="1">
    <citation type="journal article" date="2024" name="IMA Fungus">
        <title>Apiospora arundinis, a panoply of carbohydrate-active enzymes and secondary metabolites.</title>
        <authorList>
            <person name="Sorensen T."/>
            <person name="Petersen C."/>
            <person name="Muurmann A.T."/>
            <person name="Christiansen J.V."/>
            <person name="Brundto M.L."/>
            <person name="Overgaard C.K."/>
            <person name="Boysen A.T."/>
            <person name="Wollenberg R.D."/>
            <person name="Larsen T.O."/>
            <person name="Sorensen J.L."/>
            <person name="Nielsen K.L."/>
            <person name="Sondergaard T.E."/>
        </authorList>
    </citation>
    <scope>NUCLEOTIDE SEQUENCE [LARGE SCALE GENOMIC DNA]</scope>
    <source>
        <strain evidence="2 3">AAU 773</strain>
    </source>
</reference>
<evidence type="ECO:0000259" key="1">
    <source>
        <dbReference type="Pfam" id="PF20150"/>
    </source>
</evidence>
<gene>
    <name evidence="2" type="ORF">PGQ11_010490</name>
</gene>
<keyword evidence="3" id="KW-1185">Reference proteome</keyword>
<evidence type="ECO:0000313" key="2">
    <source>
        <dbReference type="EMBL" id="KAK8859756.1"/>
    </source>
</evidence>
<feature type="domain" description="2EXR" evidence="1">
    <location>
        <begin position="4"/>
        <end position="68"/>
    </location>
</feature>
<sequence length="310" mass="35867">MSTFTAFPELPPELRVMIWKVALANEAHDRVALVHRESLRIVPSKLMISPLLEVNCESRKEALRHYSYRLDILNVPAPQVELMTYDKYRRRLVRLSAEAGPEEIGIHTKRYYWEKHAGREMYRPIKSLLNSELDNSQSSKAGCVYLSLKNDKFLLSFTDSSGEDCCVELFSYEKKAEMLGSASLTKYQVQQRHMSVRLSPGACRLVANVVHCPSTHDPYPKPWPGKIWHPSNTAMDLWMAHYFHHMRSTATSGGHHRLERFIKSGRSHAELANVILQEGGKSLVISQWKREYYHKDPNGWRIMTRFVPMK</sequence>
<comment type="caution">
    <text evidence="2">The sequence shown here is derived from an EMBL/GenBank/DDBJ whole genome shotgun (WGS) entry which is preliminary data.</text>
</comment>
<evidence type="ECO:0000313" key="3">
    <source>
        <dbReference type="Proteomes" id="UP001390339"/>
    </source>
</evidence>
<protein>
    <recommendedName>
        <fullName evidence="1">2EXR domain-containing protein</fullName>
    </recommendedName>
</protein>
<accession>A0ABR2I9Y1</accession>
<dbReference type="Pfam" id="PF20150">
    <property type="entry name" value="2EXR"/>
    <property type="match status" value="1"/>
</dbReference>
<dbReference type="EMBL" id="JAPCWZ010000006">
    <property type="protein sequence ID" value="KAK8859756.1"/>
    <property type="molecule type" value="Genomic_DNA"/>
</dbReference>
<proteinExistence type="predicted"/>
<dbReference type="InterPro" id="IPR045518">
    <property type="entry name" value="2EXR"/>
</dbReference>